<dbReference type="InterPro" id="IPR003660">
    <property type="entry name" value="HAMP_dom"/>
</dbReference>
<dbReference type="CDD" id="cd06225">
    <property type="entry name" value="HAMP"/>
    <property type="match status" value="1"/>
</dbReference>
<dbReference type="InterPro" id="IPR029787">
    <property type="entry name" value="Nucleotide_cyclase"/>
</dbReference>
<feature type="domain" description="Guanylate cyclase" evidence="2">
    <location>
        <begin position="562"/>
        <end position="689"/>
    </location>
</feature>
<dbReference type="SUPFAM" id="SSF55073">
    <property type="entry name" value="Nucleotide cyclase"/>
    <property type="match status" value="1"/>
</dbReference>
<dbReference type="PROSITE" id="PS50125">
    <property type="entry name" value="GUANYLATE_CYCLASE_2"/>
    <property type="match status" value="1"/>
</dbReference>
<feature type="domain" description="HAMP" evidence="3">
    <location>
        <begin position="470"/>
        <end position="522"/>
    </location>
</feature>
<evidence type="ECO:0000313" key="5">
    <source>
        <dbReference type="Proteomes" id="UP001216907"/>
    </source>
</evidence>
<dbReference type="SMART" id="SM00304">
    <property type="entry name" value="HAMP"/>
    <property type="match status" value="1"/>
</dbReference>
<keyword evidence="1" id="KW-0472">Membrane</keyword>
<evidence type="ECO:0000259" key="2">
    <source>
        <dbReference type="PROSITE" id="PS50125"/>
    </source>
</evidence>
<dbReference type="Gene3D" id="1.10.8.500">
    <property type="entry name" value="HAMP domain in histidine kinase"/>
    <property type="match status" value="1"/>
</dbReference>
<dbReference type="RefSeq" id="WP_277859963.1">
    <property type="nucleotide sequence ID" value="NZ_JARRAG010000001.1"/>
</dbReference>
<feature type="transmembrane region" description="Helical" evidence="1">
    <location>
        <begin position="449"/>
        <end position="468"/>
    </location>
</feature>
<dbReference type="PANTHER" id="PTHR45655">
    <property type="entry name" value="GUANYLATE CYCLASE SOLUBLE SUBUNIT BETA-2"/>
    <property type="match status" value="1"/>
</dbReference>
<evidence type="ECO:0000313" key="4">
    <source>
        <dbReference type="EMBL" id="MDG3003613.1"/>
    </source>
</evidence>
<reference evidence="4 5" key="1">
    <citation type="submission" date="2023-03" db="EMBL/GenBank/DDBJ databases">
        <title>Paludisphaera mucosa sp. nov. a novel planctomycete from northern fen.</title>
        <authorList>
            <person name="Ivanova A."/>
        </authorList>
    </citation>
    <scope>NUCLEOTIDE SEQUENCE [LARGE SCALE GENOMIC DNA]</scope>
    <source>
        <strain evidence="4 5">Pla2</strain>
    </source>
</reference>
<sequence length="734" mass="82054">MTTPFHRLSIQSKLLLILLGVSIASMFVVAGIGYFSGREAVIGAVRNQLAGVCRIKTTLVVDRLQQIRGQVISLSADETFVTAMKSYIAGFDDLNDSPIPPEWDDKLTAFYRDDFLPLLKSSLDADPVLENYVPRIVASRYLQYQYLARNPSPYRLKHKLDSSGDGSPYDAAHKRFHPYFRLIRENLGFDDVVLIDSKSGEVVYSEQKSVEFATNLLTGPYANSNLGELFRAIQKGMDRDDFRLVDFQRYRPNGNLPTSFIGSPIFDDNKMIGVLVLKFPIDQFSRILTGDEGWRREGLGSTGEAYLVGADHYMRSRSREIWEIQAVETSGPDGKPLPVAEVAKRREAGLERFLDKLRDAGTTEQGIAMIRRSGTSVLSLRVESEAARLGTSGITGTVSQRDYRGVPTLASFTPIELPGLIGGEKNRWAVVAKMDMDEALEPVRRFQRWLITTAVAIVLVVSLLALMFSRIFTRPLRQLTRGARRVSEGQVDVKVKVRSRDEFHELAEAFNRMTSNLKAKNELIDQKVRENEELLLNILPSSAVKRRKEGEKQFSENFADVTVLFARMHGLSETLDGKPADETLGLLNELVIAFDEAAEKHGVEKVKTVGESYMAVCGLSVQRPDHTNRVVEFAKDMLRIVRRFNKDRLPGLTLSIAVNSGPVVGGVVGMNKFIYDLWGDTVVIAQGLIAKGDANSIQVTRDVRDRLGDLQEFEPLGELELSAKGMLPVWRVKF</sequence>
<dbReference type="SMART" id="SM00044">
    <property type="entry name" value="CYCc"/>
    <property type="match status" value="1"/>
</dbReference>
<name>A0ABT6F8A0_9BACT</name>
<dbReference type="Pfam" id="PF00672">
    <property type="entry name" value="HAMP"/>
    <property type="match status" value="1"/>
</dbReference>
<dbReference type="CDD" id="cd07302">
    <property type="entry name" value="CHD"/>
    <property type="match status" value="1"/>
</dbReference>
<comment type="caution">
    <text evidence="4">The sequence shown here is derived from an EMBL/GenBank/DDBJ whole genome shotgun (WGS) entry which is preliminary data.</text>
</comment>
<evidence type="ECO:0000259" key="3">
    <source>
        <dbReference type="PROSITE" id="PS50885"/>
    </source>
</evidence>
<proteinExistence type="predicted"/>
<dbReference type="EMBL" id="JARRAG010000001">
    <property type="protein sequence ID" value="MDG3003613.1"/>
    <property type="molecule type" value="Genomic_DNA"/>
</dbReference>
<organism evidence="4 5">
    <name type="scientific">Paludisphaera mucosa</name>
    <dbReference type="NCBI Taxonomy" id="3030827"/>
    <lineage>
        <taxon>Bacteria</taxon>
        <taxon>Pseudomonadati</taxon>
        <taxon>Planctomycetota</taxon>
        <taxon>Planctomycetia</taxon>
        <taxon>Isosphaerales</taxon>
        <taxon>Isosphaeraceae</taxon>
        <taxon>Paludisphaera</taxon>
    </lineage>
</organism>
<protein>
    <submittedName>
        <fullName evidence="4">Adenylate/guanylate cyclase domain-containing protein</fullName>
    </submittedName>
</protein>
<feature type="transmembrane region" description="Helical" evidence="1">
    <location>
        <begin position="14"/>
        <end position="35"/>
    </location>
</feature>
<accession>A0ABT6F8A0</accession>
<keyword evidence="1" id="KW-0812">Transmembrane</keyword>
<dbReference type="Gene3D" id="3.30.70.1230">
    <property type="entry name" value="Nucleotide cyclase"/>
    <property type="match status" value="1"/>
</dbReference>
<dbReference type="Proteomes" id="UP001216907">
    <property type="component" value="Unassembled WGS sequence"/>
</dbReference>
<dbReference type="Gene3D" id="3.30.450.20">
    <property type="entry name" value="PAS domain"/>
    <property type="match status" value="1"/>
</dbReference>
<gene>
    <name evidence="4" type="ORF">PZE19_07525</name>
</gene>
<dbReference type="SUPFAM" id="SSF158472">
    <property type="entry name" value="HAMP domain-like"/>
    <property type="match status" value="1"/>
</dbReference>
<dbReference type="Pfam" id="PF00211">
    <property type="entry name" value="Guanylate_cyc"/>
    <property type="match status" value="1"/>
</dbReference>
<keyword evidence="5" id="KW-1185">Reference proteome</keyword>
<keyword evidence="1" id="KW-1133">Transmembrane helix</keyword>
<dbReference type="InterPro" id="IPR001054">
    <property type="entry name" value="A/G_cyclase"/>
</dbReference>
<evidence type="ECO:0000256" key="1">
    <source>
        <dbReference type="SAM" id="Phobius"/>
    </source>
</evidence>
<dbReference type="PROSITE" id="PS50885">
    <property type="entry name" value="HAMP"/>
    <property type="match status" value="1"/>
</dbReference>
<dbReference type="PANTHER" id="PTHR45655:SF13">
    <property type="entry name" value="SOLUBLE GUANYLATE CYCLASE GCY-32-RELATED"/>
    <property type="match status" value="1"/>
</dbReference>